<sequence>MLAGDDEMAGWIGSLVGAAVIATTAAGAMAAGGDPLAVHLWKSRVLVIAAPEAGDARLQAQREALAAARGGVKERDLVVVEAIGNGPRAVELRQRLGLPEGAFRAVLVGKDGGPKLSSGEPIPPQNLFATIDAMPMRRDEMKRR</sequence>
<dbReference type="EMBL" id="BSPG01000005">
    <property type="protein sequence ID" value="GLS43583.1"/>
    <property type="molecule type" value="Genomic_DNA"/>
</dbReference>
<dbReference type="InterPro" id="IPR025232">
    <property type="entry name" value="DUF4174"/>
</dbReference>
<gene>
    <name evidence="3" type="ORF">GCM10007884_15680</name>
</gene>
<dbReference type="Proteomes" id="UP001156881">
    <property type="component" value="Unassembled WGS sequence"/>
</dbReference>
<evidence type="ECO:0000256" key="1">
    <source>
        <dbReference type="ARBA" id="ARBA00022729"/>
    </source>
</evidence>
<keyword evidence="4" id="KW-1185">Reference proteome</keyword>
<evidence type="ECO:0000313" key="3">
    <source>
        <dbReference type="EMBL" id="GLS43583.1"/>
    </source>
</evidence>
<comment type="caution">
    <text evidence="3">The sequence shown here is derived from an EMBL/GenBank/DDBJ whole genome shotgun (WGS) entry which is preliminary data.</text>
</comment>
<reference evidence="4" key="1">
    <citation type="journal article" date="2019" name="Int. J. Syst. Evol. Microbiol.">
        <title>The Global Catalogue of Microorganisms (GCM) 10K type strain sequencing project: providing services to taxonomists for standard genome sequencing and annotation.</title>
        <authorList>
            <consortium name="The Broad Institute Genomics Platform"/>
            <consortium name="The Broad Institute Genome Sequencing Center for Infectious Disease"/>
            <person name="Wu L."/>
            <person name="Ma J."/>
        </authorList>
    </citation>
    <scope>NUCLEOTIDE SEQUENCE [LARGE SCALE GENOMIC DNA]</scope>
    <source>
        <strain evidence="4">NBRC 107710</strain>
    </source>
</reference>
<accession>A0ABQ6D5N6</accession>
<dbReference type="Pfam" id="PF13778">
    <property type="entry name" value="DUF4174"/>
    <property type="match status" value="1"/>
</dbReference>
<proteinExistence type="predicted"/>
<name>A0ABQ6D5N6_9HYPH</name>
<evidence type="ECO:0000259" key="2">
    <source>
        <dbReference type="Pfam" id="PF13778"/>
    </source>
</evidence>
<evidence type="ECO:0000313" key="4">
    <source>
        <dbReference type="Proteomes" id="UP001156881"/>
    </source>
</evidence>
<keyword evidence="1" id="KW-0732">Signal</keyword>
<protein>
    <recommendedName>
        <fullName evidence="2">DUF4174 domain-containing protein</fullName>
    </recommendedName>
</protein>
<organism evidence="3 4">
    <name type="scientific">Methylobacterium brachythecii</name>
    <dbReference type="NCBI Taxonomy" id="1176177"/>
    <lineage>
        <taxon>Bacteria</taxon>
        <taxon>Pseudomonadati</taxon>
        <taxon>Pseudomonadota</taxon>
        <taxon>Alphaproteobacteria</taxon>
        <taxon>Hyphomicrobiales</taxon>
        <taxon>Methylobacteriaceae</taxon>
        <taxon>Methylobacterium</taxon>
    </lineage>
</organism>
<feature type="domain" description="DUF4174" evidence="2">
    <location>
        <begin position="35"/>
        <end position="140"/>
    </location>
</feature>